<name>A0A1W0W641_SORBI</name>
<keyword evidence="1" id="KW-1133">Transmembrane helix</keyword>
<accession>A0A1W0W641</accession>
<evidence type="ECO:0000313" key="3">
    <source>
        <dbReference type="Proteomes" id="UP000000768"/>
    </source>
</evidence>
<keyword evidence="1" id="KW-0472">Membrane</keyword>
<protein>
    <submittedName>
        <fullName evidence="2">Uncharacterized protein</fullName>
    </submittedName>
</protein>
<dbReference type="Proteomes" id="UP000000768">
    <property type="component" value="Chromosome 2"/>
</dbReference>
<reference evidence="3" key="2">
    <citation type="journal article" date="2018" name="Plant J.">
        <title>The Sorghum bicolor reference genome: improved assembly, gene annotations, a transcriptome atlas, and signatures of genome organization.</title>
        <authorList>
            <person name="McCormick R.F."/>
            <person name="Truong S.K."/>
            <person name="Sreedasyam A."/>
            <person name="Jenkins J."/>
            <person name="Shu S."/>
            <person name="Sims D."/>
            <person name="Kennedy M."/>
            <person name="Amirebrahimi M."/>
            <person name="Weers B.D."/>
            <person name="McKinley B."/>
            <person name="Mattison A."/>
            <person name="Morishige D.T."/>
            <person name="Grimwood J."/>
            <person name="Schmutz J."/>
            <person name="Mullet J.E."/>
        </authorList>
    </citation>
    <scope>NUCLEOTIDE SEQUENCE [LARGE SCALE GENOMIC DNA]</scope>
    <source>
        <strain evidence="3">cv. BTx623</strain>
    </source>
</reference>
<reference evidence="2 3" key="1">
    <citation type="journal article" date="2009" name="Nature">
        <title>The Sorghum bicolor genome and the diversification of grasses.</title>
        <authorList>
            <person name="Paterson A.H."/>
            <person name="Bowers J.E."/>
            <person name="Bruggmann R."/>
            <person name="Dubchak I."/>
            <person name="Grimwood J."/>
            <person name="Gundlach H."/>
            <person name="Haberer G."/>
            <person name="Hellsten U."/>
            <person name="Mitros T."/>
            <person name="Poliakov A."/>
            <person name="Schmutz J."/>
            <person name="Spannagl M."/>
            <person name="Tang H."/>
            <person name="Wang X."/>
            <person name="Wicker T."/>
            <person name="Bharti A.K."/>
            <person name="Chapman J."/>
            <person name="Feltus F.A."/>
            <person name="Gowik U."/>
            <person name="Grigoriev I.V."/>
            <person name="Lyons E."/>
            <person name="Maher C.A."/>
            <person name="Martis M."/>
            <person name="Narechania A."/>
            <person name="Otillar R.P."/>
            <person name="Penning B.W."/>
            <person name="Salamov A.A."/>
            <person name="Wang Y."/>
            <person name="Zhang L."/>
            <person name="Carpita N.C."/>
            <person name="Freeling M."/>
            <person name="Gingle A.R."/>
            <person name="Hash C.T."/>
            <person name="Keller B."/>
            <person name="Klein P."/>
            <person name="Kresovich S."/>
            <person name="McCann M.C."/>
            <person name="Ming R."/>
            <person name="Peterson D.G."/>
            <person name="Mehboob-ur-Rahman"/>
            <person name="Ware D."/>
            <person name="Westhoff P."/>
            <person name="Mayer K.F."/>
            <person name="Messing J."/>
            <person name="Rokhsar D.S."/>
        </authorList>
    </citation>
    <scope>NUCLEOTIDE SEQUENCE [LARGE SCALE GENOMIC DNA]</scope>
    <source>
        <strain evidence="3">cv. BTx623</strain>
    </source>
</reference>
<dbReference type="Gramene" id="OQU89816">
    <property type="protein sequence ID" value="OQU89816"/>
    <property type="gene ID" value="SORBI_3002G274850"/>
</dbReference>
<proteinExistence type="predicted"/>
<keyword evidence="1" id="KW-0812">Transmembrane</keyword>
<keyword evidence="3" id="KW-1185">Reference proteome</keyword>
<dbReference type="InParanoid" id="A0A1W0W641"/>
<gene>
    <name evidence="2" type="ORF">SORBI_3002G274850</name>
</gene>
<feature type="transmembrane region" description="Helical" evidence="1">
    <location>
        <begin position="7"/>
        <end position="26"/>
    </location>
</feature>
<dbReference type="EMBL" id="CM000761">
    <property type="protein sequence ID" value="OQU89816.1"/>
    <property type="molecule type" value="Genomic_DNA"/>
</dbReference>
<evidence type="ECO:0000313" key="2">
    <source>
        <dbReference type="EMBL" id="OQU89816.1"/>
    </source>
</evidence>
<organism evidence="2 3">
    <name type="scientific">Sorghum bicolor</name>
    <name type="common">Sorghum</name>
    <name type="synonym">Sorghum vulgare</name>
    <dbReference type="NCBI Taxonomy" id="4558"/>
    <lineage>
        <taxon>Eukaryota</taxon>
        <taxon>Viridiplantae</taxon>
        <taxon>Streptophyta</taxon>
        <taxon>Embryophyta</taxon>
        <taxon>Tracheophyta</taxon>
        <taxon>Spermatophyta</taxon>
        <taxon>Magnoliopsida</taxon>
        <taxon>Liliopsida</taxon>
        <taxon>Poales</taxon>
        <taxon>Poaceae</taxon>
        <taxon>PACMAD clade</taxon>
        <taxon>Panicoideae</taxon>
        <taxon>Andropogonodae</taxon>
        <taxon>Andropogoneae</taxon>
        <taxon>Sorghinae</taxon>
        <taxon>Sorghum</taxon>
    </lineage>
</organism>
<evidence type="ECO:0000256" key="1">
    <source>
        <dbReference type="SAM" id="Phobius"/>
    </source>
</evidence>
<dbReference type="AlphaFoldDB" id="A0A1W0W641"/>
<sequence length="68" mass="7703">MSRSTKGFFILHLPSFHLLFILSFHLSTSLPHNITQQPVTFDGNESCVIFHQVKSELNKALGHLLTLI</sequence>